<keyword evidence="3" id="KW-1185">Reference proteome</keyword>
<dbReference type="EMBL" id="AP022570">
    <property type="protein sequence ID" value="BBX51041.1"/>
    <property type="molecule type" value="Genomic_DNA"/>
</dbReference>
<reference evidence="2 3" key="1">
    <citation type="journal article" date="2019" name="Emerg. Microbes Infect.">
        <title>Comprehensive subspecies identification of 175 nontuberculous mycobacteria species based on 7547 genomic profiles.</title>
        <authorList>
            <person name="Matsumoto Y."/>
            <person name="Kinjo T."/>
            <person name="Motooka D."/>
            <person name="Nabeya D."/>
            <person name="Jung N."/>
            <person name="Uechi K."/>
            <person name="Horii T."/>
            <person name="Iida T."/>
            <person name="Fujita J."/>
            <person name="Nakamura S."/>
        </authorList>
    </citation>
    <scope>NUCLEOTIDE SEQUENCE [LARGE SCALE GENOMIC DNA]</scope>
    <source>
        <strain evidence="2 3">JCM 12603</strain>
    </source>
</reference>
<protein>
    <submittedName>
        <fullName evidence="2">Uncharacterized protein</fullName>
    </submittedName>
</protein>
<keyword evidence="1" id="KW-0812">Transmembrane</keyword>
<evidence type="ECO:0000256" key="1">
    <source>
        <dbReference type="SAM" id="Phobius"/>
    </source>
</evidence>
<dbReference type="KEGG" id="mpof:MPOR_20670"/>
<dbReference type="Proteomes" id="UP000466785">
    <property type="component" value="Chromosome"/>
</dbReference>
<feature type="transmembrane region" description="Helical" evidence="1">
    <location>
        <begin position="6"/>
        <end position="25"/>
    </location>
</feature>
<dbReference type="AlphaFoldDB" id="A0A6N4V8U1"/>
<proteinExistence type="predicted"/>
<keyword evidence="1" id="KW-0472">Membrane</keyword>
<name>A0A6N4V8U1_9MYCO</name>
<evidence type="ECO:0000313" key="2">
    <source>
        <dbReference type="EMBL" id="BBX51041.1"/>
    </source>
</evidence>
<accession>A0A6N4V8U1</accession>
<dbReference type="RefSeq" id="WP_163673520.1">
    <property type="nucleotide sequence ID" value="NZ_AP022570.1"/>
</dbReference>
<evidence type="ECO:0000313" key="3">
    <source>
        <dbReference type="Proteomes" id="UP000466785"/>
    </source>
</evidence>
<gene>
    <name evidence="2" type="ORF">MPOR_20670</name>
</gene>
<organism evidence="2 3">
    <name type="scientific">Mycolicibacterium poriferae</name>
    <dbReference type="NCBI Taxonomy" id="39694"/>
    <lineage>
        <taxon>Bacteria</taxon>
        <taxon>Bacillati</taxon>
        <taxon>Actinomycetota</taxon>
        <taxon>Actinomycetes</taxon>
        <taxon>Mycobacteriales</taxon>
        <taxon>Mycobacteriaceae</taxon>
        <taxon>Mycolicibacterium</taxon>
    </lineage>
</organism>
<sequence length="220" mass="23620">MDVSTTLVVGALTLLVLATGLAWWLRRRASFHSALQQRGWRIETHGEDTVVVPVAGGWTLTMTRSFVGQMSPPSTHIVTSTWACPTPATLGPVLVAGPAPPGELRELATGLISTLPAPLAEWLGLDRFGGERPLRALPAMDQRLLVFATDGIGPTGTMRNVADAIGDWCGRFDAEREQPVLTVDRTGISVRVRTDVLRSVEMADAFVNLGLRCRGSLGRA</sequence>
<keyword evidence="1" id="KW-1133">Transmembrane helix</keyword>